<dbReference type="SUPFAM" id="SSF55729">
    <property type="entry name" value="Acyl-CoA N-acyltransferases (Nat)"/>
    <property type="match status" value="1"/>
</dbReference>
<sequence>MEVGPEHERRQEHAAMREQLTTRRLELRCFRPRDAEELHAIFSDPLTRTFTGGAFTEPAQTRRWIERRMQAFADTGLAWYGLRLQGTGQLVGNCGLFPGPSGPTVTEIGYEIHQPHQGRGLAAEAAAAVLAEATACAVGEVWATVRPDNAASLRLTARLGFTHRHTRQEGGRPLLYLACPAEATADSAGDETAGRWTAADG</sequence>
<protein>
    <recommendedName>
        <fullName evidence="1">N-acetyltransferase domain-containing protein</fullName>
    </recommendedName>
</protein>
<dbReference type="Pfam" id="PF13302">
    <property type="entry name" value="Acetyltransf_3"/>
    <property type="match status" value="1"/>
</dbReference>
<dbReference type="PANTHER" id="PTHR43792:SF1">
    <property type="entry name" value="N-ACETYLTRANSFERASE DOMAIN-CONTAINING PROTEIN"/>
    <property type="match status" value="1"/>
</dbReference>
<name>A0A1J7BKX5_9ACTN</name>
<dbReference type="Proteomes" id="UP000243342">
    <property type="component" value="Unassembled WGS sequence"/>
</dbReference>
<dbReference type="GO" id="GO:0016747">
    <property type="term" value="F:acyltransferase activity, transferring groups other than amino-acyl groups"/>
    <property type="evidence" value="ECO:0007669"/>
    <property type="project" value="InterPro"/>
</dbReference>
<accession>A0A1J7BKX5</accession>
<evidence type="ECO:0000259" key="1">
    <source>
        <dbReference type="PROSITE" id="PS51186"/>
    </source>
</evidence>
<dbReference type="STRING" id="1428644.BIV57_00360"/>
<evidence type="ECO:0000313" key="3">
    <source>
        <dbReference type="Proteomes" id="UP000243342"/>
    </source>
</evidence>
<dbReference type="InterPro" id="IPR051531">
    <property type="entry name" value="N-acetyltransferase"/>
</dbReference>
<dbReference type="PANTHER" id="PTHR43792">
    <property type="entry name" value="GNAT FAMILY, PUTATIVE (AFU_ORTHOLOGUE AFUA_3G00765)-RELATED-RELATED"/>
    <property type="match status" value="1"/>
</dbReference>
<dbReference type="PROSITE" id="PS51186">
    <property type="entry name" value="GNAT"/>
    <property type="match status" value="1"/>
</dbReference>
<dbReference type="AlphaFoldDB" id="A0A1J7BKX5"/>
<dbReference type="EMBL" id="MLCF01000002">
    <property type="protein sequence ID" value="OIV39335.1"/>
    <property type="molecule type" value="Genomic_DNA"/>
</dbReference>
<dbReference type="InterPro" id="IPR016181">
    <property type="entry name" value="Acyl_CoA_acyltransferase"/>
</dbReference>
<proteinExistence type="predicted"/>
<dbReference type="InterPro" id="IPR000182">
    <property type="entry name" value="GNAT_dom"/>
</dbReference>
<keyword evidence="3" id="KW-1185">Reference proteome</keyword>
<gene>
    <name evidence="2" type="ORF">BIV57_00360</name>
</gene>
<evidence type="ECO:0000313" key="2">
    <source>
        <dbReference type="EMBL" id="OIV39335.1"/>
    </source>
</evidence>
<reference evidence="2 3" key="1">
    <citation type="submission" date="2016-10" db="EMBL/GenBank/DDBJ databases">
        <title>Genome sequence of Streptomyces gilvigriseus MUSC 26.</title>
        <authorList>
            <person name="Lee L.-H."/>
            <person name="Ser H.-L."/>
        </authorList>
    </citation>
    <scope>NUCLEOTIDE SEQUENCE [LARGE SCALE GENOMIC DNA]</scope>
    <source>
        <strain evidence="2 3">MUSC 26</strain>
    </source>
</reference>
<feature type="domain" description="N-acetyltransferase" evidence="1">
    <location>
        <begin position="25"/>
        <end position="182"/>
    </location>
</feature>
<organism evidence="2 3">
    <name type="scientific">Mangrovactinospora gilvigrisea</name>
    <dbReference type="NCBI Taxonomy" id="1428644"/>
    <lineage>
        <taxon>Bacteria</taxon>
        <taxon>Bacillati</taxon>
        <taxon>Actinomycetota</taxon>
        <taxon>Actinomycetes</taxon>
        <taxon>Kitasatosporales</taxon>
        <taxon>Streptomycetaceae</taxon>
        <taxon>Mangrovactinospora</taxon>
    </lineage>
</organism>
<dbReference type="Gene3D" id="3.40.630.30">
    <property type="match status" value="1"/>
</dbReference>
<comment type="caution">
    <text evidence="2">The sequence shown here is derived from an EMBL/GenBank/DDBJ whole genome shotgun (WGS) entry which is preliminary data.</text>
</comment>